<keyword evidence="1" id="KW-0547">Nucleotide-binding</keyword>
<dbReference type="Pfam" id="PF25426">
    <property type="entry name" value="AAA_lid_BCS1"/>
    <property type="match status" value="1"/>
</dbReference>
<protein>
    <submittedName>
        <fullName evidence="5">Uncharacterized protein</fullName>
    </submittedName>
</protein>
<dbReference type="GO" id="GO:0005524">
    <property type="term" value="F:ATP binding"/>
    <property type="evidence" value="ECO:0007669"/>
    <property type="project" value="UniProtKB-KW"/>
</dbReference>
<dbReference type="EMBL" id="MN739510">
    <property type="protein sequence ID" value="QHT09364.1"/>
    <property type="molecule type" value="Genomic_DNA"/>
</dbReference>
<evidence type="ECO:0000259" key="3">
    <source>
        <dbReference type="Pfam" id="PF00004"/>
    </source>
</evidence>
<dbReference type="Gene3D" id="3.40.50.300">
    <property type="entry name" value="P-loop containing nucleotide triphosphate hydrolases"/>
    <property type="match status" value="1"/>
</dbReference>
<feature type="domain" description="Mitochondrial chaperone BCS1-like ATPase lid" evidence="4">
    <location>
        <begin position="343"/>
        <end position="384"/>
    </location>
</feature>
<proteinExistence type="predicted"/>
<evidence type="ECO:0000313" key="5">
    <source>
        <dbReference type="EMBL" id="QHT09364.1"/>
    </source>
</evidence>
<keyword evidence="2" id="KW-0067">ATP-binding</keyword>
<evidence type="ECO:0000256" key="2">
    <source>
        <dbReference type="ARBA" id="ARBA00022840"/>
    </source>
</evidence>
<dbReference type="PANTHER" id="PTHR23070">
    <property type="entry name" value="BCS1 AAA-TYPE ATPASE"/>
    <property type="match status" value="1"/>
</dbReference>
<name>A0A6C0CZW2_9ZZZZ</name>
<dbReference type="InterPro" id="IPR050747">
    <property type="entry name" value="Mitochondrial_chaperone_BCS1"/>
</dbReference>
<evidence type="ECO:0000259" key="4">
    <source>
        <dbReference type="Pfam" id="PF25426"/>
    </source>
</evidence>
<dbReference type="InterPro" id="IPR027417">
    <property type="entry name" value="P-loop_NTPase"/>
</dbReference>
<accession>A0A6C0CZW2</accession>
<feature type="domain" description="ATPase AAA-type core" evidence="3">
    <location>
        <begin position="213"/>
        <end position="339"/>
    </location>
</feature>
<dbReference type="SUPFAM" id="SSF52540">
    <property type="entry name" value="P-loop containing nucleoside triphosphate hydrolases"/>
    <property type="match status" value="1"/>
</dbReference>
<reference evidence="5" key="1">
    <citation type="journal article" date="2020" name="Nature">
        <title>Giant virus diversity and host interactions through global metagenomics.</title>
        <authorList>
            <person name="Schulz F."/>
            <person name="Roux S."/>
            <person name="Paez-Espino D."/>
            <person name="Jungbluth S."/>
            <person name="Walsh D.A."/>
            <person name="Denef V.J."/>
            <person name="McMahon K.D."/>
            <person name="Konstantinidis K.T."/>
            <person name="Eloe-Fadrosh E.A."/>
            <person name="Kyrpides N.C."/>
            <person name="Woyke T."/>
        </authorList>
    </citation>
    <scope>NUCLEOTIDE SEQUENCE</scope>
    <source>
        <strain evidence="5">GVMAG-M-3300023110-24</strain>
    </source>
</reference>
<dbReference type="InterPro" id="IPR003959">
    <property type="entry name" value="ATPase_AAA_core"/>
</dbReference>
<sequence>MFKYNINIKMPKLVLISSNSIFENVCEYLYNNYSEQFNDIVYVQNITRPRYDFLTRRNTKQISDKVIRPAECDTTIDYNNNKINVKIETSFDSNNNINKLLTFRCGEQFDVILQTLTMTSDDKNILTQFVDDSIEDANRKRNEYKKNKNDTIRIFYWRNEYWSLFSKIPKRPFDTLHLKKGQINNVIDTVDEFLKLETRNEYIKYGIPYKSVYLLYGVPGGGKTSLVTCVASHIDADIYNIPITSELKDTELITAFSELSIKEEEDKRHIVVIEDIDCIFDERKKNDNNNITLQTLLNCLDGLTCVEGTILFITANKPEVLDFALIRSCRIDHKIKFDYADEDQTKEMFIKFYPDSNFREFYKKIKHHKYTTASLQEFLFYNRKCDNILEKISEFVNIIDKNDPSNLDVDKQKNNLYM</sequence>
<dbReference type="GO" id="GO:0016887">
    <property type="term" value="F:ATP hydrolysis activity"/>
    <property type="evidence" value="ECO:0007669"/>
    <property type="project" value="InterPro"/>
</dbReference>
<organism evidence="5">
    <name type="scientific">viral metagenome</name>
    <dbReference type="NCBI Taxonomy" id="1070528"/>
    <lineage>
        <taxon>unclassified sequences</taxon>
        <taxon>metagenomes</taxon>
        <taxon>organismal metagenomes</taxon>
    </lineage>
</organism>
<dbReference type="AlphaFoldDB" id="A0A6C0CZW2"/>
<dbReference type="Pfam" id="PF00004">
    <property type="entry name" value="AAA"/>
    <property type="match status" value="1"/>
</dbReference>
<evidence type="ECO:0000256" key="1">
    <source>
        <dbReference type="ARBA" id="ARBA00022741"/>
    </source>
</evidence>
<dbReference type="InterPro" id="IPR057495">
    <property type="entry name" value="AAA_lid_BCS1"/>
</dbReference>